<dbReference type="InterPro" id="IPR019004">
    <property type="entry name" value="YqeY/Aim41"/>
</dbReference>
<dbReference type="PATRIC" id="fig|1423783.4.peg.1612"/>
<dbReference type="GO" id="GO:0016884">
    <property type="term" value="F:carbon-nitrogen ligase activity, with glutamine as amido-N-donor"/>
    <property type="evidence" value="ECO:0007669"/>
    <property type="project" value="InterPro"/>
</dbReference>
<proteinExistence type="predicted"/>
<accession>A0A0R1TVP8</accession>
<comment type="caution">
    <text evidence="1">The sequence shown here is derived from an EMBL/GenBank/DDBJ whole genome shotgun (WGS) entry which is preliminary data.</text>
</comment>
<dbReference type="Proteomes" id="UP000051922">
    <property type="component" value="Unassembled WGS sequence"/>
</dbReference>
<dbReference type="PANTHER" id="PTHR28055">
    <property type="entry name" value="ALTERED INHERITANCE OF MITOCHONDRIA PROTEIN 41, MITOCHONDRIAL"/>
    <property type="match status" value="1"/>
</dbReference>
<dbReference type="PANTHER" id="PTHR28055:SF1">
    <property type="entry name" value="ALTERED INHERITANCE OF MITOCHONDRIA PROTEIN 41, MITOCHONDRIAL"/>
    <property type="match status" value="1"/>
</dbReference>
<name>A0A0R1TVP8_9LACO</name>
<dbReference type="EMBL" id="AZFJ01000052">
    <property type="protein sequence ID" value="KRL85408.1"/>
    <property type="molecule type" value="Genomic_DNA"/>
</dbReference>
<sequence length="149" mass="16252">MKMALNETLMEDLKTAMKAHDKIALNVVRSLKSALTNAKIQAGHDLSEDEEVAVLSTQLKQRKESLEEFTKGGRQDLADETNQEITIVQRYLPQPLSDEEVGAIVDEAISSTGATSAKQFGLVMKAVMPKVKGKADGAVVSRLVKEKLN</sequence>
<dbReference type="STRING" id="1423783.FC50_GL001570"/>
<dbReference type="Pfam" id="PF09424">
    <property type="entry name" value="YqeY"/>
    <property type="match status" value="1"/>
</dbReference>
<gene>
    <name evidence="1" type="ORF">FC50_GL001570</name>
</gene>
<protein>
    <recommendedName>
        <fullName evidence="3">GatB YqeY domain-containing protein</fullName>
    </recommendedName>
</protein>
<dbReference type="InterPro" id="IPR023168">
    <property type="entry name" value="GatB_Yqey_C_2"/>
</dbReference>
<dbReference type="InterPro" id="IPR003789">
    <property type="entry name" value="Asn/Gln_tRNA_amidoTrase-B-like"/>
</dbReference>
<dbReference type="Gene3D" id="1.10.1510.10">
    <property type="entry name" value="Uncharacterised protein YqeY/AIM41 PF09424, N-terminal domain"/>
    <property type="match status" value="1"/>
</dbReference>
<dbReference type="InterPro" id="IPR042184">
    <property type="entry name" value="YqeY/Aim41_N"/>
</dbReference>
<dbReference type="AlphaFoldDB" id="A0A0R1TVP8"/>
<evidence type="ECO:0000313" key="1">
    <source>
        <dbReference type="EMBL" id="KRL85408.1"/>
    </source>
</evidence>
<organism evidence="1 2">
    <name type="scientific">Lacticaseibacillus pantheris DSM 15945 = JCM 12539 = NBRC 106106</name>
    <dbReference type="NCBI Taxonomy" id="1423783"/>
    <lineage>
        <taxon>Bacteria</taxon>
        <taxon>Bacillati</taxon>
        <taxon>Bacillota</taxon>
        <taxon>Bacilli</taxon>
        <taxon>Lactobacillales</taxon>
        <taxon>Lactobacillaceae</taxon>
        <taxon>Lacticaseibacillus</taxon>
    </lineage>
</organism>
<keyword evidence="2" id="KW-1185">Reference proteome</keyword>
<reference evidence="1 2" key="1">
    <citation type="journal article" date="2015" name="Genome Announc.">
        <title>Expanding the biotechnology potential of lactobacilli through comparative genomics of 213 strains and associated genera.</title>
        <authorList>
            <person name="Sun Z."/>
            <person name="Harris H.M."/>
            <person name="McCann A."/>
            <person name="Guo C."/>
            <person name="Argimon S."/>
            <person name="Zhang W."/>
            <person name="Yang X."/>
            <person name="Jeffery I.B."/>
            <person name="Cooney J.C."/>
            <person name="Kagawa T.F."/>
            <person name="Liu W."/>
            <person name="Song Y."/>
            <person name="Salvetti E."/>
            <person name="Wrobel A."/>
            <person name="Rasinkangas P."/>
            <person name="Parkhill J."/>
            <person name="Rea M.C."/>
            <person name="O'Sullivan O."/>
            <person name="Ritari J."/>
            <person name="Douillard F.P."/>
            <person name="Paul Ross R."/>
            <person name="Yang R."/>
            <person name="Briner A.E."/>
            <person name="Felis G.E."/>
            <person name="de Vos W.M."/>
            <person name="Barrangou R."/>
            <person name="Klaenhammer T.R."/>
            <person name="Caufield P.W."/>
            <person name="Cui Y."/>
            <person name="Zhang H."/>
            <person name="O'Toole P.W."/>
        </authorList>
    </citation>
    <scope>NUCLEOTIDE SEQUENCE [LARGE SCALE GENOMIC DNA]</scope>
    <source>
        <strain evidence="1 2">DSM 15945</strain>
    </source>
</reference>
<dbReference type="SUPFAM" id="SSF89095">
    <property type="entry name" value="GatB/YqeY motif"/>
    <property type="match status" value="1"/>
</dbReference>
<evidence type="ECO:0008006" key="3">
    <source>
        <dbReference type="Google" id="ProtNLM"/>
    </source>
</evidence>
<dbReference type="Gene3D" id="1.10.10.410">
    <property type="match status" value="1"/>
</dbReference>
<evidence type="ECO:0000313" key="2">
    <source>
        <dbReference type="Proteomes" id="UP000051922"/>
    </source>
</evidence>